<feature type="region of interest" description="Disordered" evidence="1">
    <location>
        <begin position="1"/>
        <end position="62"/>
    </location>
</feature>
<dbReference type="InterPro" id="IPR046281">
    <property type="entry name" value="DUF6318"/>
</dbReference>
<evidence type="ECO:0000313" key="3">
    <source>
        <dbReference type="EMBL" id="XBO45717.1"/>
    </source>
</evidence>
<evidence type="ECO:0000256" key="1">
    <source>
        <dbReference type="SAM" id="MobiDB-lite"/>
    </source>
</evidence>
<accession>A0AAU7JZJ4</accession>
<reference evidence="3" key="1">
    <citation type="submission" date="2024-05" db="EMBL/GenBank/DDBJ databases">
        <authorList>
            <person name="Kim S."/>
            <person name="Heo J."/>
            <person name="Choi H."/>
            <person name="Choi Y."/>
            <person name="Kwon S.-W."/>
            <person name="Kim Y."/>
        </authorList>
    </citation>
    <scope>NUCLEOTIDE SEQUENCE</scope>
    <source>
        <strain evidence="3">KACC 23699</strain>
    </source>
</reference>
<dbReference type="EMBL" id="CP157483">
    <property type="protein sequence ID" value="XBO45717.1"/>
    <property type="molecule type" value="Genomic_DNA"/>
</dbReference>
<protein>
    <submittedName>
        <fullName evidence="3">DUF6318 family protein</fullName>
    </submittedName>
</protein>
<feature type="domain" description="DUF6318" evidence="2">
    <location>
        <begin position="56"/>
        <end position="185"/>
    </location>
</feature>
<dbReference type="AlphaFoldDB" id="A0AAU7JZJ4"/>
<dbReference type="Pfam" id="PF19843">
    <property type="entry name" value="DUF6318"/>
    <property type="match status" value="1"/>
</dbReference>
<evidence type="ECO:0000259" key="2">
    <source>
        <dbReference type="Pfam" id="PF19843"/>
    </source>
</evidence>
<name>A0AAU7JZJ4_9MICO</name>
<feature type="compositionally biased region" description="Low complexity" evidence="1">
    <location>
        <begin position="21"/>
        <end position="51"/>
    </location>
</feature>
<organism evidence="3">
    <name type="scientific">Pedococcus sp. KACC 23699</name>
    <dbReference type="NCBI Taxonomy" id="3149228"/>
    <lineage>
        <taxon>Bacteria</taxon>
        <taxon>Bacillati</taxon>
        <taxon>Actinomycetota</taxon>
        <taxon>Actinomycetes</taxon>
        <taxon>Micrococcales</taxon>
        <taxon>Intrasporangiaceae</taxon>
        <taxon>Pedococcus</taxon>
    </lineage>
</organism>
<sequence>MVLGGALVAGCSDGGDPPSGPTSSSPGSVSPTTSSPSSSSTSSSSSSSPSSATVAVPRAATKKTPEGAEAFARFYWESVGQSTVSLDSSKVRSMSTIDCPDCKGLYEVVDTLRRKGQKAESSSFDIRLVTQTAKSDEGFVVEVAGKERPIRLLDSSGKVLSTSKAGVFTWATRVVWRGDRWLVNSFKGV</sequence>
<proteinExistence type="predicted"/>
<gene>
    <name evidence="3" type="ORF">ABEG17_14750</name>
</gene>
<dbReference type="RefSeq" id="WP_406833212.1">
    <property type="nucleotide sequence ID" value="NZ_CP157483.1"/>
</dbReference>